<organism evidence="1">
    <name type="scientific">marine sediment metagenome</name>
    <dbReference type="NCBI Taxonomy" id="412755"/>
    <lineage>
        <taxon>unclassified sequences</taxon>
        <taxon>metagenomes</taxon>
        <taxon>ecological metagenomes</taxon>
    </lineage>
</organism>
<evidence type="ECO:0000313" key="1">
    <source>
        <dbReference type="EMBL" id="GAG59825.1"/>
    </source>
</evidence>
<gene>
    <name evidence="1" type="ORF">S01H4_03843</name>
</gene>
<name>X0YU99_9ZZZZ</name>
<reference evidence="1" key="1">
    <citation type="journal article" date="2014" name="Front. Microbiol.">
        <title>High frequency of phylogenetically diverse reductive dehalogenase-homologous genes in deep subseafloor sedimentary metagenomes.</title>
        <authorList>
            <person name="Kawai M."/>
            <person name="Futagami T."/>
            <person name="Toyoda A."/>
            <person name="Takaki Y."/>
            <person name="Nishi S."/>
            <person name="Hori S."/>
            <person name="Arai W."/>
            <person name="Tsubouchi T."/>
            <person name="Morono Y."/>
            <person name="Uchiyama I."/>
            <person name="Ito T."/>
            <person name="Fujiyama A."/>
            <person name="Inagaki F."/>
            <person name="Takami H."/>
        </authorList>
    </citation>
    <scope>NUCLEOTIDE SEQUENCE</scope>
    <source>
        <strain evidence="1">Expedition CK06-06</strain>
    </source>
</reference>
<sequence length="68" mass="7691">IKSVNTCDLLLPLTPSETEVLYDILDFITDNYQSDPGLDAFTRSSTDFIALFTKKEMSDIIAILYKLI</sequence>
<accession>X0YU99</accession>
<protein>
    <submittedName>
        <fullName evidence="1">Uncharacterized protein</fullName>
    </submittedName>
</protein>
<dbReference type="EMBL" id="BART01000977">
    <property type="protein sequence ID" value="GAG59825.1"/>
    <property type="molecule type" value="Genomic_DNA"/>
</dbReference>
<feature type="non-terminal residue" evidence="1">
    <location>
        <position position="1"/>
    </location>
</feature>
<comment type="caution">
    <text evidence="1">The sequence shown here is derived from an EMBL/GenBank/DDBJ whole genome shotgun (WGS) entry which is preliminary data.</text>
</comment>
<proteinExistence type="predicted"/>
<dbReference type="AlphaFoldDB" id="X0YU99"/>